<evidence type="ECO:0000313" key="3">
    <source>
        <dbReference type="EMBL" id="MSC79660.1"/>
    </source>
</evidence>
<comment type="caution">
    <text evidence="3">The sequence shown here is derived from an EMBL/GenBank/DDBJ whole genome shotgun (WGS) entry which is preliminary data.</text>
</comment>
<protein>
    <submittedName>
        <fullName evidence="3">Uncharacterized protein</fullName>
    </submittedName>
</protein>
<feature type="coiled-coil region" evidence="1">
    <location>
        <begin position="45"/>
        <end position="79"/>
    </location>
</feature>
<organism evidence="3 4">
    <name type="scientific">Faecalibacterium prausnitzii</name>
    <dbReference type="NCBI Taxonomy" id="853"/>
    <lineage>
        <taxon>Bacteria</taxon>
        <taxon>Bacillati</taxon>
        <taxon>Bacillota</taxon>
        <taxon>Clostridia</taxon>
        <taxon>Eubacteriales</taxon>
        <taxon>Oscillospiraceae</taxon>
        <taxon>Faecalibacterium</taxon>
    </lineage>
</organism>
<reference evidence="3 4" key="1">
    <citation type="journal article" date="2019" name="Nat. Med.">
        <title>A library of human gut bacterial isolates paired with longitudinal multiomics data enables mechanistic microbiome research.</title>
        <authorList>
            <person name="Poyet M."/>
            <person name="Groussin M."/>
            <person name="Gibbons S.M."/>
            <person name="Avila-Pacheco J."/>
            <person name="Jiang X."/>
            <person name="Kearney S.M."/>
            <person name="Perrotta A.R."/>
            <person name="Berdy B."/>
            <person name="Zhao S."/>
            <person name="Lieberman T.D."/>
            <person name="Swanson P.K."/>
            <person name="Smith M."/>
            <person name="Roesemann S."/>
            <person name="Alexander J.E."/>
            <person name="Rich S.A."/>
            <person name="Livny J."/>
            <person name="Vlamakis H."/>
            <person name="Clish C."/>
            <person name="Bullock K."/>
            <person name="Deik A."/>
            <person name="Scott J."/>
            <person name="Pierce K.A."/>
            <person name="Xavier R.J."/>
            <person name="Alm E.J."/>
        </authorList>
    </citation>
    <scope>NUCLEOTIDE SEQUENCE [LARGE SCALE GENOMIC DNA]</scope>
    <source>
        <strain evidence="3 4">BIOML-B9</strain>
    </source>
</reference>
<evidence type="ECO:0000256" key="1">
    <source>
        <dbReference type="SAM" id="Coils"/>
    </source>
</evidence>
<name>A0A6L5TFS2_9FIRM</name>
<keyword evidence="2" id="KW-0812">Transmembrane</keyword>
<keyword evidence="1" id="KW-0175">Coiled coil</keyword>
<dbReference type="RefSeq" id="WP_154251984.1">
    <property type="nucleotide sequence ID" value="NZ_WKPZ01000004.1"/>
</dbReference>
<evidence type="ECO:0000256" key="2">
    <source>
        <dbReference type="SAM" id="Phobius"/>
    </source>
</evidence>
<proteinExistence type="predicted"/>
<dbReference type="EMBL" id="WKQE01000002">
    <property type="protein sequence ID" value="MSC79660.1"/>
    <property type="molecule type" value="Genomic_DNA"/>
</dbReference>
<evidence type="ECO:0000313" key="4">
    <source>
        <dbReference type="Proteomes" id="UP000477010"/>
    </source>
</evidence>
<sequence length="81" mass="9780">MRNFIMWFYGVDAAQAAAREPVAWFALIVTIAALLTWGWCSISYTTKLEQKVNLLEERVRRYRWECERLELEKQLKRERAR</sequence>
<keyword evidence="2" id="KW-0472">Membrane</keyword>
<accession>A0A6L5TFS2</accession>
<keyword evidence="2" id="KW-1133">Transmembrane helix</keyword>
<dbReference type="Proteomes" id="UP000477010">
    <property type="component" value="Unassembled WGS sequence"/>
</dbReference>
<gene>
    <name evidence="3" type="ORF">GKD85_02285</name>
</gene>
<dbReference type="AlphaFoldDB" id="A0A6L5TFS2"/>
<feature type="transmembrane region" description="Helical" evidence="2">
    <location>
        <begin position="21"/>
        <end position="39"/>
    </location>
</feature>